<keyword evidence="12" id="KW-1185">Reference proteome</keyword>
<evidence type="ECO:0000256" key="5">
    <source>
        <dbReference type="ARBA" id="ARBA00022842"/>
    </source>
</evidence>
<feature type="domain" description="Reverse transcriptase" evidence="10">
    <location>
        <begin position="48"/>
        <end position="274"/>
    </location>
</feature>
<evidence type="ECO:0000313" key="12">
    <source>
        <dbReference type="Proteomes" id="UP000240974"/>
    </source>
</evidence>
<name>A0A2T3FJM9_9FIRM</name>
<comment type="catalytic activity">
    <reaction evidence="9">
        <text>DNA(n) + a 2'-deoxyribonucleoside 5'-triphosphate = DNA(n+1) + diphosphate</text>
        <dbReference type="Rhea" id="RHEA:22508"/>
        <dbReference type="Rhea" id="RHEA-COMP:17339"/>
        <dbReference type="Rhea" id="RHEA-COMP:17340"/>
        <dbReference type="ChEBI" id="CHEBI:33019"/>
        <dbReference type="ChEBI" id="CHEBI:61560"/>
        <dbReference type="ChEBI" id="CHEBI:173112"/>
        <dbReference type="EC" id="2.7.7.49"/>
    </reaction>
</comment>
<evidence type="ECO:0000256" key="2">
    <source>
        <dbReference type="ARBA" id="ARBA00022679"/>
    </source>
</evidence>
<accession>A0A2T3FJM9</accession>
<comment type="caution">
    <text evidence="11">The sequence shown here is derived from an EMBL/GenBank/DDBJ whole genome shotgun (WGS) entry which is preliminary data.</text>
</comment>
<gene>
    <name evidence="11" type="primary">ltrA</name>
    <name evidence="11" type="ORF">C7U54_14260</name>
</gene>
<dbReference type="PROSITE" id="PS50878">
    <property type="entry name" value="RT_POL"/>
    <property type="match status" value="1"/>
</dbReference>
<dbReference type="InterPro" id="IPR043128">
    <property type="entry name" value="Rev_trsase/Diguanyl_cyclase"/>
</dbReference>
<dbReference type="InterPro" id="IPR000123">
    <property type="entry name" value="Reverse_transcriptase_msDNA"/>
</dbReference>
<dbReference type="GO" id="GO:0003723">
    <property type="term" value="F:RNA binding"/>
    <property type="evidence" value="ECO:0007669"/>
    <property type="project" value="InterPro"/>
</dbReference>
<dbReference type="EC" id="2.7.7.49" evidence="1"/>
<evidence type="ECO:0000256" key="7">
    <source>
        <dbReference type="ARBA" id="ARBA00023118"/>
    </source>
</evidence>
<evidence type="ECO:0000256" key="4">
    <source>
        <dbReference type="ARBA" id="ARBA00022723"/>
    </source>
</evidence>
<keyword evidence="5" id="KW-0460">Magnesium</keyword>
<evidence type="ECO:0000313" key="11">
    <source>
        <dbReference type="EMBL" id="PST35496.1"/>
    </source>
</evidence>
<sequence length="430" mass="50572">MRLIEVILEDENLNEALNRVKSNKGVAGVDKMTVYEIDTYFQNNRERIKKEILEKKYRPQPVKRVYIPKSNGKKRPLGIPTVIDRVIQQAIAQVLIKIYEDKFSDNSYGFRPQRSAHDALEKTLEYLNEGFEWVVDMDIEAYFDTVNHDKLISILREEVKDSNTLHLIRKFLQAGIMEKGLVKPNIIGMPQGGPLSPVLSNIYLDKFDKELESRGLRFVRYADDSNIFVKSEMSANRVMKSVTSWLERKLFLKVSATKTKVVRPSKSKFLGFTYFKMSDKWECAPTHKSKMKLYDKCRKELIRKKCIARSNTITFTRINQIVRGWINYFKIGKMKIFMDKFGQWLRHKIRVIIIKRWKKSEKIYKSLQLLNKKLPYKFSEEQIYAVANSRLGWYKRANGNVINFLINADILAINKRERPGLVNPLRYYLS</sequence>
<dbReference type="Pfam" id="PF08388">
    <property type="entry name" value="GIIM"/>
    <property type="match status" value="1"/>
</dbReference>
<keyword evidence="3" id="KW-0548">Nucleotidyltransferase</keyword>
<dbReference type="EMBL" id="PYLQ01000037">
    <property type="protein sequence ID" value="PST35496.1"/>
    <property type="molecule type" value="Genomic_DNA"/>
</dbReference>
<dbReference type="PANTHER" id="PTHR34047:SF8">
    <property type="entry name" value="PROTEIN YKFC"/>
    <property type="match status" value="1"/>
</dbReference>
<organism evidence="11 12">
    <name type="scientific">Faecalibacillus intestinalis</name>
    <dbReference type="NCBI Taxonomy" id="1982626"/>
    <lineage>
        <taxon>Bacteria</taxon>
        <taxon>Bacillati</taxon>
        <taxon>Bacillota</taxon>
        <taxon>Erysipelotrichia</taxon>
        <taxon>Erysipelotrichales</taxon>
        <taxon>Coprobacillaceae</taxon>
        <taxon>Faecalibacillus</taxon>
    </lineage>
</organism>
<dbReference type="InterPro" id="IPR013597">
    <property type="entry name" value="Mat_intron_G2"/>
</dbReference>
<evidence type="ECO:0000256" key="6">
    <source>
        <dbReference type="ARBA" id="ARBA00022918"/>
    </source>
</evidence>
<keyword evidence="4" id="KW-0479">Metal-binding</keyword>
<evidence type="ECO:0000256" key="9">
    <source>
        <dbReference type="ARBA" id="ARBA00048173"/>
    </source>
</evidence>
<evidence type="ECO:0000256" key="1">
    <source>
        <dbReference type="ARBA" id="ARBA00012493"/>
    </source>
</evidence>
<dbReference type="InterPro" id="IPR000477">
    <property type="entry name" value="RT_dom"/>
</dbReference>
<dbReference type="PANTHER" id="PTHR34047">
    <property type="entry name" value="NUCLEAR INTRON MATURASE 1, MITOCHONDRIAL-RELATED"/>
    <property type="match status" value="1"/>
</dbReference>
<dbReference type="InterPro" id="IPR051083">
    <property type="entry name" value="GrpII_Intron_Splice-Mob/Def"/>
</dbReference>
<dbReference type="CDD" id="cd01651">
    <property type="entry name" value="RT_G2_intron"/>
    <property type="match status" value="1"/>
</dbReference>
<evidence type="ECO:0000259" key="10">
    <source>
        <dbReference type="PROSITE" id="PS50878"/>
    </source>
</evidence>
<dbReference type="Pfam" id="PF00078">
    <property type="entry name" value="RVT_1"/>
    <property type="match status" value="1"/>
</dbReference>
<comment type="similarity">
    <text evidence="8">Belongs to the bacterial reverse transcriptase family.</text>
</comment>
<keyword evidence="7" id="KW-0051">Antiviral defense</keyword>
<dbReference type="AlphaFoldDB" id="A0A2T3FJM9"/>
<dbReference type="PRINTS" id="PR00866">
    <property type="entry name" value="RNADNAPOLMS"/>
</dbReference>
<keyword evidence="6 11" id="KW-0695">RNA-directed DNA polymerase</keyword>
<proteinExistence type="inferred from homology"/>
<dbReference type="GO" id="GO:0046872">
    <property type="term" value="F:metal ion binding"/>
    <property type="evidence" value="ECO:0007669"/>
    <property type="project" value="UniProtKB-KW"/>
</dbReference>
<dbReference type="Gene3D" id="3.30.70.270">
    <property type="match status" value="1"/>
</dbReference>
<reference evidence="11 12" key="1">
    <citation type="journal article" date="2019" name="Int. J. Syst. Evol. Microbiol.">
        <title>Faecalibacillus intestinalis gen. nov., sp. nov. and Faecalibacillus faecis sp. nov., isolated from human faeces.</title>
        <authorList>
            <person name="Seo B."/>
            <person name="Jeon K."/>
            <person name="Baek I."/>
            <person name="Lee Y.M."/>
            <person name="Baek K."/>
            <person name="Ko G."/>
        </authorList>
    </citation>
    <scope>NUCLEOTIDE SEQUENCE [LARGE SCALE GENOMIC DNA]</scope>
    <source>
        <strain evidence="11 12">SNUG30099</strain>
    </source>
</reference>
<keyword evidence="2" id="KW-0808">Transferase</keyword>
<dbReference type="NCBIfam" id="TIGR04416">
    <property type="entry name" value="group_II_RT_mat"/>
    <property type="match status" value="1"/>
</dbReference>
<dbReference type="InterPro" id="IPR030931">
    <property type="entry name" value="Group_II_RT_mat"/>
</dbReference>
<evidence type="ECO:0000256" key="8">
    <source>
        <dbReference type="ARBA" id="ARBA00034120"/>
    </source>
</evidence>
<dbReference type="GO" id="GO:0051607">
    <property type="term" value="P:defense response to virus"/>
    <property type="evidence" value="ECO:0007669"/>
    <property type="project" value="UniProtKB-KW"/>
</dbReference>
<dbReference type="Proteomes" id="UP000240974">
    <property type="component" value="Unassembled WGS sequence"/>
</dbReference>
<dbReference type="RefSeq" id="WP_107030712.1">
    <property type="nucleotide sequence ID" value="NZ_JAQEDC010000008.1"/>
</dbReference>
<protein>
    <recommendedName>
        <fullName evidence="1">RNA-directed DNA polymerase</fullName>
        <ecNumber evidence="1">2.7.7.49</ecNumber>
    </recommendedName>
</protein>
<dbReference type="InterPro" id="IPR043502">
    <property type="entry name" value="DNA/RNA_pol_sf"/>
</dbReference>
<dbReference type="SUPFAM" id="SSF56672">
    <property type="entry name" value="DNA/RNA polymerases"/>
    <property type="match status" value="1"/>
</dbReference>
<evidence type="ECO:0000256" key="3">
    <source>
        <dbReference type="ARBA" id="ARBA00022695"/>
    </source>
</evidence>
<dbReference type="GO" id="GO:0003964">
    <property type="term" value="F:RNA-directed DNA polymerase activity"/>
    <property type="evidence" value="ECO:0007669"/>
    <property type="project" value="UniProtKB-KW"/>
</dbReference>